<keyword evidence="1" id="KW-0472">Membrane</keyword>
<name>A0A0F6ADD5_9GAMM</name>
<keyword evidence="1" id="KW-1133">Transmembrane helix</keyword>
<dbReference type="RefSeq" id="WP_046355451.1">
    <property type="nucleotide sequence ID" value="NZ_AUXW01000138.1"/>
</dbReference>
<feature type="transmembrane region" description="Helical" evidence="1">
    <location>
        <begin position="7"/>
        <end position="28"/>
    </location>
</feature>
<feature type="transmembrane region" description="Helical" evidence="1">
    <location>
        <begin position="40"/>
        <end position="58"/>
    </location>
</feature>
<reference evidence="2 3" key="1">
    <citation type="journal article" date="2015" name="BMC Genomics">
        <title>Genome mining reveals unlocked bioactive potential of marine Gram-negative bacteria.</title>
        <authorList>
            <person name="Machado H."/>
            <person name="Sonnenschein E.C."/>
            <person name="Melchiorsen J."/>
            <person name="Gram L."/>
        </authorList>
    </citation>
    <scope>NUCLEOTIDE SEQUENCE [LARGE SCALE GENOMIC DNA]</scope>
    <source>
        <strain evidence="2 3">S4054</strain>
    </source>
</reference>
<dbReference type="PATRIC" id="fig|1129367.4.peg.1733"/>
<accession>A0A0F6ADD5</accession>
<proteinExistence type="predicted"/>
<gene>
    <name evidence="2" type="ORF">N479_09775</name>
</gene>
<sequence length="179" mass="19966">MSTIGHALVALMQLLLPSGLFALCFFWGATLIPDDASGKLPLIFSSVFTIMIAPLIMVRNSVEDVRKEEFLTREEHQRLNLKVISIRNRLMLYIFLLLAFALLAAFGLHLASVNAVASKYALSVVGAMFGIAVYSLFIALVTRSKLSDFEAESRSRYLQIKRKRALREKLLNKPNSSSS</sequence>
<evidence type="ECO:0000313" key="2">
    <source>
        <dbReference type="EMBL" id="KKE84178.1"/>
    </source>
</evidence>
<feature type="transmembrane region" description="Helical" evidence="1">
    <location>
        <begin position="120"/>
        <end position="141"/>
    </location>
</feature>
<keyword evidence="1" id="KW-0812">Transmembrane</keyword>
<evidence type="ECO:0000313" key="3">
    <source>
        <dbReference type="Proteomes" id="UP000033434"/>
    </source>
</evidence>
<dbReference type="AlphaFoldDB" id="A0A0F6ADD5"/>
<evidence type="ECO:0000256" key="1">
    <source>
        <dbReference type="SAM" id="Phobius"/>
    </source>
</evidence>
<protein>
    <submittedName>
        <fullName evidence="2">Uncharacterized protein</fullName>
    </submittedName>
</protein>
<comment type="caution">
    <text evidence="2">The sequence shown here is derived from an EMBL/GenBank/DDBJ whole genome shotgun (WGS) entry which is preliminary data.</text>
</comment>
<dbReference type="Proteomes" id="UP000033434">
    <property type="component" value="Unassembled WGS sequence"/>
</dbReference>
<organism evidence="2 3">
    <name type="scientific">Pseudoalteromonas luteoviolacea S4054</name>
    <dbReference type="NCBI Taxonomy" id="1129367"/>
    <lineage>
        <taxon>Bacteria</taxon>
        <taxon>Pseudomonadati</taxon>
        <taxon>Pseudomonadota</taxon>
        <taxon>Gammaproteobacteria</taxon>
        <taxon>Alteromonadales</taxon>
        <taxon>Pseudoalteromonadaceae</taxon>
        <taxon>Pseudoalteromonas</taxon>
    </lineage>
</organism>
<feature type="transmembrane region" description="Helical" evidence="1">
    <location>
        <begin position="90"/>
        <end position="108"/>
    </location>
</feature>
<dbReference type="EMBL" id="AUXW01000138">
    <property type="protein sequence ID" value="KKE84178.1"/>
    <property type="molecule type" value="Genomic_DNA"/>
</dbReference>